<comment type="cofactor">
    <cofactor evidence="2">
        <name>Zn(2+)</name>
        <dbReference type="ChEBI" id="CHEBI:29105"/>
    </cofactor>
</comment>
<dbReference type="GO" id="GO:0032259">
    <property type="term" value="P:methylation"/>
    <property type="evidence" value="ECO:0007669"/>
    <property type="project" value="UniProtKB-KW"/>
</dbReference>
<dbReference type="SUPFAM" id="SSF53155">
    <property type="entry name" value="Methylated DNA-protein cysteine methyltransferase domain"/>
    <property type="match status" value="1"/>
</dbReference>
<dbReference type="InterPro" id="IPR036631">
    <property type="entry name" value="MGMT_N_sf"/>
</dbReference>
<dbReference type="Gene3D" id="3.30.160.70">
    <property type="entry name" value="Methylated DNA-protein cysteine methyltransferase domain"/>
    <property type="match status" value="1"/>
</dbReference>
<dbReference type="InterPro" id="IPR018060">
    <property type="entry name" value="HTH_AraC"/>
</dbReference>
<dbReference type="PROSITE" id="PS01124">
    <property type="entry name" value="HTH_ARAC_FAMILY_2"/>
    <property type="match status" value="1"/>
</dbReference>
<dbReference type="SUPFAM" id="SSF46689">
    <property type="entry name" value="Homeodomain-like"/>
    <property type="match status" value="1"/>
</dbReference>
<keyword evidence="11" id="KW-0804">Transcription</keyword>
<dbReference type="Pfam" id="PF02870">
    <property type="entry name" value="Methyltransf_1N"/>
    <property type="match status" value="1"/>
</dbReference>
<dbReference type="InterPro" id="IPR018062">
    <property type="entry name" value="HTH_AraC-typ_CS"/>
</dbReference>
<dbReference type="PIRSF" id="PIRSF000409">
    <property type="entry name" value="Ada"/>
    <property type="match status" value="1"/>
</dbReference>
<keyword evidence="12" id="KW-0234">DNA repair</keyword>
<keyword evidence="5" id="KW-0479">Metal-binding</keyword>
<evidence type="ECO:0000256" key="3">
    <source>
        <dbReference type="ARBA" id="ARBA00022603"/>
    </source>
</evidence>
<dbReference type="RefSeq" id="WP_346335828.1">
    <property type="nucleotide sequence ID" value="NZ_JBBYXI010000001.1"/>
</dbReference>
<name>A0ABV0BHT3_9HYPH</name>
<dbReference type="PANTHER" id="PTHR10815">
    <property type="entry name" value="METHYLATED-DNA--PROTEIN-CYSTEINE METHYLTRANSFERASE"/>
    <property type="match status" value="1"/>
</dbReference>
<dbReference type="InterPro" id="IPR009057">
    <property type="entry name" value="Homeodomain-like_sf"/>
</dbReference>
<dbReference type="GO" id="GO:0003677">
    <property type="term" value="F:DNA binding"/>
    <property type="evidence" value="ECO:0007669"/>
    <property type="project" value="UniProtKB-KW"/>
</dbReference>
<evidence type="ECO:0000256" key="11">
    <source>
        <dbReference type="ARBA" id="ARBA00023163"/>
    </source>
</evidence>
<keyword evidence="7" id="KW-0862">Zinc</keyword>
<evidence type="ECO:0000256" key="7">
    <source>
        <dbReference type="ARBA" id="ARBA00022833"/>
    </source>
</evidence>
<evidence type="ECO:0000256" key="1">
    <source>
        <dbReference type="ARBA" id="ARBA00001286"/>
    </source>
</evidence>
<dbReference type="Pfam" id="PF01035">
    <property type="entry name" value="DNA_binding_1"/>
    <property type="match status" value="1"/>
</dbReference>
<dbReference type="PROSITE" id="PS00041">
    <property type="entry name" value="HTH_ARAC_FAMILY_1"/>
    <property type="match status" value="1"/>
</dbReference>
<evidence type="ECO:0000256" key="12">
    <source>
        <dbReference type="ARBA" id="ARBA00023204"/>
    </source>
</evidence>
<gene>
    <name evidence="15" type="primary">ada</name>
    <name evidence="15" type="ORF">WJT86_02065</name>
</gene>
<evidence type="ECO:0000256" key="2">
    <source>
        <dbReference type="ARBA" id="ARBA00001947"/>
    </source>
</evidence>
<dbReference type="SUPFAM" id="SSF46767">
    <property type="entry name" value="Methylated DNA-protein cysteine methyltransferase, C-terminal domain"/>
    <property type="match status" value="1"/>
</dbReference>
<keyword evidence="3 15" id="KW-0489">Methyltransferase</keyword>
<evidence type="ECO:0000256" key="8">
    <source>
        <dbReference type="ARBA" id="ARBA00023015"/>
    </source>
</evidence>
<dbReference type="PROSITE" id="PS00374">
    <property type="entry name" value="MGMT"/>
    <property type="match status" value="1"/>
</dbReference>
<dbReference type="Gene3D" id="3.40.10.10">
    <property type="entry name" value="DNA Methylphosphotriester Repair Domain"/>
    <property type="match status" value="1"/>
</dbReference>
<comment type="caution">
    <text evidence="15">The sequence shown here is derived from an EMBL/GenBank/DDBJ whole genome shotgun (WGS) entry which is preliminary data.</text>
</comment>
<dbReference type="InterPro" id="IPR036388">
    <property type="entry name" value="WH-like_DNA-bd_sf"/>
</dbReference>
<feature type="domain" description="HTH araC/xylS-type" evidence="14">
    <location>
        <begin position="85"/>
        <end position="182"/>
    </location>
</feature>
<keyword evidence="10" id="KW-0010">Activator</keyword>
<dbReference type="Gene3D" id="1.10.10.60">
    <property type="entry name" value="Homeodomain-like"/>
    <property type="match status" value="1"/>
</dbReference>
<proteinExistence type="predicted"/>
<evidence type="ECO:0000256" key="6">
    <source>
        <dbReference type="ARBA" id="ARBA00022763"/>
    </source>
</evidence>
<evidence type="ECO:0000256" key="10">
    <source>
        <dbReference type="ARBA" id="ARBA00023159"/>
    </source>
</evidence>
<evidence type="ECO:0000256" key="5">
    <source>
        <dbReference type="ARBA" id="ARBA00022723"/>
    </source>
</evidence>
<organism evidence="15 16">
    <name type="scientific">Hohaiivirga grylli</name>
    <dbReference type="NCBI Taxonomy" id="3133970"/>
    <lineage>
        <taxon>Bacteria</taxon>
        <taxon>Pseudomonadati</taxon>
        <taxon>Pseudomonadota</taxon>
        <taxon>Alphaproteobacteria</taxon>
        <taxon>Hyphomicrobiales</taxon>
        <taxon>Methylobacteriaceae</taxon>
        <taxon>Hohaiivirga</taxon>
    </lineage>
</organism>
<dbReference type="SMART" id="SM00342">
    <property type="entry name" value="HTH_ARAC"/>
    <property type="match status" value="1"/>
</dbReference>
<dbReference type="PANTHER" id="PTHR10815:SF14">
    <property type="entry name" value="BIFUNCTIONAL TRANSCRIPTIONAL ACTIVATOR_DNA REPAIR ENZYME ADA"/>
    <property type="match status" value="1"/>
</dbReference>
<dbReference type="NCBIfam" id="NF011964">
    <property type="entry name" value="PRK15435.1"/>
    <property type="match status" value="1"/>
</dbReference>
<evidence type="ECO:0000259" key="14">
    <source>
        <dbReference type="PROSITE" id="PS01124"/>
    </source>
</evidence>
<evidence type="ECO:0000256" key="9">
    <source>
        <dbReference type="ARBA" id="ARBA00023125"/>
    </source>
</evidence>
<sequence length="352" mass="38948">MTDDINTIRWQALQNKDRQADGTFIYAVKTTGIYCRPSCPSKLPKAENVTFFDSWQEAEQAGYRACMRCKPNQESVAERNGRLVAKACRLLEESAGDLKLDDLAAAVGLSPYFFHKQFRQITGVTPKEYSTQIRMKIMQENLSENKSRITDAIYDAGYGSSSRFYEKSDSALGMTPTEFRKGGKDKQIFFALAECSLGSVLVAQSQKGIVSIALGDDPDALLQELQDRFPQAELIGDNKDFDQVVASVIGMIERPGTSLSLPLDIRGTAFQKRVWSALQKIPPGTTFSYSQLAEAIGQPSASRAVARACAQNTLAIAVPCHRVVRQNGDISGYRWGVERKREILTREGAVVH</sequence>
<evidence type="ECO:0000313" key="15">
    <source>
        <dbReference type="EMBL" id="MEN3929846.1"/>
    </source>
</evidence>
<dbReference type="Gene3D" id="1.10.10.10">
    <property type="entry name" value="Winged helix-like DNA-binding domain superfamily/Winged helix DNA-binding domain"/>
    <property type="match status" value="1"/>
</dbReference>
<dbReference type="Proteomes" id="UP001418637">
    <property type="component" value="Unassembled WGS sequence"/>
</dbReference>
<dbReference type="InterPro" id="IPR008332">
    <property type="entry name" value="MethylG_MeTrfase_N"/>
</dbReference>
<keyword evidence="4 15" id="KW-0808">Transferase</keyword>
<reference evidence="15 16" key="1">
    <citation type="submission" date="2024-04" db="EMBL/GenBank/DDBJ databases">
        <title>A novel species isolated from cricket.</title>
        <authorList>
            <person name="Wang H.-C."/>
        </authorList>
    </citation>
    <scope>NUCLEOTIDE SEQUENCE [LARGE SCALE GENOMIC DNA]</scope>
    <source>
        <strain evidence="15 16">WL0021</strain>
    </source>
</reference>
<dbReference type="InterPro" id="IPR035451">
    <property type="entry name" value="Ada-like_dom_sf"/>
</dbReference>
<evidence type="ECO:0000313" key="16">
    <source>
        <dbReference type="Proteomes" id="UP001418637"/>
    </source>
</evidence>
<dbReference type="GO" id="GO:0008168">
    <property type="term" value="F:methyltransferase activity"/>
    <property type="evidence" value="ECO:0007669"/>
    <property type="project" value="UniProtKB-KW"/>
</dbReference>
<comment type="catalytic activity">
    <reaction evidence="1">
        <text>a 4-O-methyl-thymidine in DNA + L-cysteinyl-[protein] = a thymidine in DNA + S-methyl-L-cysteinyl-[protein]</text>
        <dbReference type="Rhea" id="RHEA:53428"/>
        <dbReference type="Rhea" id="RHEA-COMP:10131"/>
        <dbReference type="Rhea" id="RHEA-COMP:10132"/>
        <dbReference type="Rhea" id="RHEA-COMP:13555"/>
        <dbReference type="Rhea" id="RHEA-COMP:13556"/>
        <dbReference type="ChEBI" id="CHEBI:29950"/>
        <dbReference type="ChEBI" id="CHEBI:82612"/>
        <dbReference type="ChEBI" id="CHEBI:137386"/>
        <dbReference type="ChEBI" id="CHEBI:137387"/>
        <dbReference type="EC" id="2.1.1.63"/>
    </reaction>
</comment>
<keyword evidence="9 15" id="KW-0238">DNA-binding</keyword>
<dbReference type="InterPro" id="IPR004026">
    <property type="entry name" value="Ada_DNA_repair_Zn-bd"/>
</dbReference>
<dbReference type="NCBIfam" id="TIGR00589">
    <property type="entry name" value="ogt"/>
    <property type="match status" value="1"/>
</dbReference>
<dbReference type="EC" id="2.1.1.-" evidence="15"/>
<dbReference type="EMBL" id="JBBYXI010000001">
    <property type="protein sequence ID" value="MEN3929846.1"/>
    <property type="molecule type" value="Genomic_DNA"/>
</dbReference>
<comment type="catalytic activity">
    <reaction evidence="13">
        <text>a 6-O-methyl-2'-deoxyguanosine in DNA + L-cysteinyl-[protein] = S-methyl-L-cysteinyl-[protein] + a 2'-deoxyguanosine in DNA</text>
        <dbReference type="Rhea" id="RHEA:24000"/>
        <dbReference type="Rhea" id="RHEA-COMP:10131"/>
        <dbReference type="Rhea" id="RHEA-COMP:10132"/>
        <dbReference type="Rhea" id="RHEA-COMP:11367"/>
        <dbReference type="Rhea" id="RHEA-COMP:11368"/>
        <dbReference type="ChEBI" id="CHEBI:29950"/>
        <dbReference type="ChEBI" id="CHEBI:82612"/>
        <dbReference type="ChEBI" id="CHEBI:85445"/>
        <dbReference type="ChEBI" id="CHEBI:85448"/>
        <dbReference type="EC" id="2.1.1.63"/>
    </reaction>
</comment>
<dbReference type="SUPFAM" id="SSF57884">
    <property type="entry name" value="Ada DNA repair protein, N-terminal domain (N-Ada 10)"/>
    <property type="match status" value="1"/>
</dbReference>
<accession>A0ABV0BHT3</accession>
<keyword evidence="8" id="KW-0805">Transcription regulation</keyword>
<dbReference type="InterPro" id="IPR016221">
    <property type="entry name" value="Bifunct_regulatory_prot_Ada"/>
</dbReference>
<dbReference type="InterPro" id="IPR036217">
    <property type="entry name" value="MethylDNA_cys_MeTrfase_DNAb"/>
</dbReference>
<evidence type="ECO:0000256" key="4">
    <source>
        <dbReference type="ARBA" id="ARBA00022679"/>
    </source>
</evidence>
<keyword evidence="16" id="KW-1185">Reference proteome</keyword>
<dbReference type="Pfam" id="PF02805">
    <property type="entry name" value="Ada_Zn_binding"/>
    <property type="match status" value="1"/>
</dbReference>
<dbReference type="CDD" id="cd06445">
    <property type="entry name" value="ATase"/>
    <property type="match status" value="1"/>
</dbReference>
<dbReference type="InterPro" id="IPR001497">
    <property type="entry name" value="MethylDNA_cys_MeTrfase_AS"/>
</dbReference>
<keyword evidence="6" id="KW-0227">DNA damage</keyword>
<dbReference type="InterPro" id="IPR014048">
    <property type="entry name" value="MethylDNA_cys_MeTrfase_DNA-bd"/>
</dbReference>
<protein>
    <submittedName>
        <fullName evidence="15">Bifunctional DNA-binding transcriptional regulator/O6-methylguanine-DNA methyltransferase Ada</fullName>
        <ecNumber evidence="15">2.1.1.-</ecNumber>
    </submittedName>
</protein>
<evidence type="ECO:0000256" key="13">
    <source>
        <dbReference type="ARBA" id="ARBA00049348"/>
    </source>
</evidence>
<dbReference type="Pfam" id="PF12833">
    <property type="entry name" value="HTH_18"/>
    <property type="match status" value="1"/>
</dbReference>